<comment type="caution">
    <text evidence="1">The sequence shown here is derived from an EMBL/GenBank/DDBJ whole genome shotgun (WGS) entry which is preliminary data.</text>
</comment>
<dbReference type="EMBL" id="JPMI01000054">
    <property type="protein sequence ID" value="KFA93443.1"/>
    <property type="molecule type" value="Genomic_DNA"/>
</dbReference>
<gene>
    <name evidence="1" type="ORF">Q664_09145</name>
</gene>
<reference evidence="1 2" key="1">
    <citation type="submission" date="2014-07" db="EMBL/GenBank/DDBJ databases">
        <title>Draft Genome Sequence of Gephyronic Acid Producer, Cystobacter violaceus Strain Cb vi76.</title>
        <authorList>
            <person name="Stevens D.C."/>
            <person name="Young J."/>
            <person name="Carmichael R."/>
            <person name="Tan J."/>
            <person name="Taylor R.E."/>
        </authorList>
    </citation>
    <scope>NUCLEOTIDE SEQUENCE [LARGE SCALE GENOMIC DNA]</scope>
    <source>
        <strain evidence="1 2">Cb vi76</strain>
    </source>
</reference>
<name>A0A084SYA8_9BACT</name>
<sequence length="339" mass="36860">MPKQDPLVEQSIQQLQVQALNFGYRFIHDSKVRAWYMQTTQEFSEQLRQAHANGSMTSRQAAEAAHQMRNEIMEMARVRSTELGRAKAKALKGKGIAFEKLLEKYSQQKFKQAFNSLGKHQQEAILLEIVDSAGRANPKVSASARRLGAAGRALWVLSIAVSVYNVATSNHKLDTAARETVGFGGGFAGGAAAGALAGIWFGPVGVAVGVAIGGVVGSLVADELYVELVPMATQRVASMVDKYTRPFSTDDEGLAKALYERGGVDTNFVKSVFAVLAERYSSDSDDVALAYVQLVRSRGGSQQLALKLDKEFKEFLIQLMDQGWTSGEESSAIKYLRAL</sequence>
<protein>
    <recommendedName>
        <fullName evidence="3">Glycine zipper domain-containing protein</fullName>
    </recommendedName>
</protein>
<dbReference type="RefSeq" id="WP_043392224.1">
    <property type="nucleotide sequence ID" value="NZ_JPMI01000054.1"/>
</dbReference>
<organism evidence="1 2">
    <name type="scientific">Archangium violaceum Cb vi76</name>
    <dbReference type="NCBI Taxonomy" id="1406225"/>
    <lineage>
        <taxon>Bacteria</taxon>
        <taxon>Pseudomonadati</taxon>
        <taxon>Myxococcota</taxon>
        <taxon>Myxococcia</taxon>
        <taxon>Myxococcales</taxon>
        <taxon>Cystobacterineae</taxon>
        <taxon>Archangiaceae</taxon>
        <taxon>Archangium</taxon>
    </lineage>
</organism>
<proteinExistence type="predicted"/>
<dbReference type="AlphaFoldDB" id="A0A084SYA8"/>
<evidence type="ECO:0000313" key="2">
    <source>
        <dbReference type="Proteomes" id="UP000028547"/>
    </source>
</evidence>
<evidence type="ECO:0000313" key="1">
    <source>
        <dbReference type="EMBL" id="KFA93443.1"/>
    </source>
</evidence>
<dbReference type="Proteomes" id="UP000028547">
    <property type="component" value="Unassembled WGS sequence"/>
</dbReference>
<accession>A0A084SYA8</accession>
<evidence type="ECO:0008006" key="3">
    <source>
        <dbReference type="Google" id="ProtNLM"/>
    </source>
</evidence>